<gene>
    <name evidence="2" type="ORF">FA15DRAFT_704411</name>
</gene>
<organism evidence="2 3">
    <name type="scientific">Coprinopsis marcescibilis</name>
    <name type="common">Agaric fungus</name>
    <name type="synonym">Psathyrella marcescibilis</name>
    <dbReference type="NCBI Taxonomy" id="230819"/>
    <lineage>
        <taxon>Eukaryota</taxon>
        <taxon>Fungi</taxon>
        <taxon>Dikarya</taxon>
        <taxon>Basidiomycota</taxon>
        <taxon>Agaricomycotina</taxon>
        <taxon>Agaricomycetes</taxon>
        <taxon>Agaricomycetidae</taxon>
        <taxon>Agaricales</taxon>
        <taxon>Agaricineae</taxon>
        <taxon>Psathyrellaceae</taxon>
        <taxon>Coprinopsis</taxon>
    </lineage>
</organism>
<reference evidence="2 3" key="1">
    <citation type="journal article" date="2019" name="Nat. Ecol. Evol.">
        <title>Megaphylogeny resolves global patterns of mushroom evolution.</title>
        <authorList>
            <person name="Varga T."/>
            <person name="Krizsan K."/>
            <person name="Foldi C."/>
            <person name="Dima B."/>
            <person name="Sanchez-Garcia M."/>
            <person name="Sanchez-Ramirez S."/>
            <person name="Szollosi G.J."/>
            <person name="Szarkandi J.G."/>
            <person name="Papp V."/>
            <person name="Albert L."/>
            <person name="Andreopoulos W."/>
            <person name="Angelini C."/>
            <person name="Antonin V."/>
            <person name="Barry K.W."/>
            <person name="Bougher N.L."/>
            <person name="Buchanan P."/>
            <person name="Buyck B."/>
            <person name="Bense V."/>
            <person name="Catcheside P."/>
            <person name="Chovatia M."/>
            <person name="Cooper J."/>
            <person name="Damon W."/>
            <person name="Desjardin D."/>
            <person name="Finy P."/>
            <person name="Geml J."/>
            <person name="Haridas S."/>
            <person name="Hughes K."/>
            <person name="Justo A."/>
            <person name="Karasinski D."/>
            <person name="Kautmanova I."/>
            <person name="Kiss B."/>
            <person name="Kocsube S."/>
            <person name="Kotiranta H."/>
            <person name="LaButti K.M."/>
            <person name="Lechner B.E."/>
            <person name="Liimatainen K."/>
            <person name="Lipzen A."/>
            <person name="Lukacs Z."/>
            <person name="Mihaltcheva S."/>
            <person name="Morgado L.N."/>
            <person name="Niskanen T."/>
            <person name="Noordeloos M.E."/>
            <person name="Ohm R.A."/>
            <person name="Ortiz-Santana B."/>
            <person name="Ovrebo C."/>
            <person name="Racz N."/>
            <person name="Riley R."/>
            <person name="Savchenko A."/>
            <person name="Shiryaev A."/>
            <person name="Soop K."/>
            <person name="Spirin V."/>
            <person name="Szebenyi C."/>
            <person name="Tomsovsky M."/>
            <person name="Tulloss R.E."/>
            <person name="Uehling J."/>
            <person name="Grigoriev I.V."/>
            <person name="Vagvolgyi C."/>
            <person name="Papp T."/>
            <person name="Martin F.M."/>
            <person name="Miettinen O."/>
            <person name="Hibbett D.S."/>
            <person name="Nagy L.G."/>
        </authorList>
    </citation>
    <scope>NUCLEOTIDE SEQUENCE [LARGE SCALE GENOMIC DNA]</scope>
    <source>
        <strain evidence="2 3">CBS 121175</strain>
    </source>
</reference>
<dbReference type="AlphaFoldDB" id="A0A5C3KXS9"/>
<protein>
    <submittedName>
        <fullName evidence="2">Uncharacterized protein</fullName>
    </submittedName>
</protein>
<proteinExistence type="predicted"/>
<evidence type="ECO:0000313" key="3">
    <source>
        <dbReference type="Proteomes" id="UP000307440"/>
    </source>
</evidence>
<accession>A0A5C3KXS9</accession>
<dbReference type="EMBL" id="ML210197">
    <property type="protein sequence ID" value="TFK24653.1"/>
    <property type="molecule type" value="Genomic_DNA"/>
</dbReference>
<feature type="region of interest" description="Disordered" evidence="1">
    <location>
        <begin position="33"/>
        <end position="64"/>
    </location>
</feature>
<dbReference type="Proteomes" id="UP000307440">
    <property type="component" value="Unassembled WGS sequence"/>
</dbReference>
<name>A0A5C3KXS9_COPMA</name>
<evidence type="ECO:0000256" key="1">
    <source>
        <dbReference type="SAM" id="MobiDB-lite"/>
    </source>
</evidence>
<sequence length="178" mass="19560">MSMEFSGHGLCIQIWKQADSDYLALLLYSRPHTSKTSPDLPSARKSPPMANTTDTTSPVPPPQPHQAGATCVFEVGGQFTMPAEDVIDSVAHKHTEALQRVAAAEQAYNQSIACIEDLVRKDNRFAPYLSAIPGPVLVLRQGIVNATCNLMYLCCLHRLSSRQETLNLAWYIKFTLGS</sequence>
<keyword evidence="3" id="KW-1185">Reference proteome</keyword>
<evidence type="ECO:0000313" key="2">
    <source>
        <dbReference type="EMBL" id="TFK24653.1"/>
    </source>
</evidence>